<protein>
    <recommendedName>
        <fullName evidence="2">receptor protein-tyrosine kinase</fullName>
        <ecNumber evidence="2">2.7.10.1</ecNumber>
    </recommendedName>
</protein>
<dbReference type="OrthoDB" id="3256376at2759"/>
<dbReference type="InterPro" id="IPR011009">
    <property type="entry name" value="Kinase-like_dom_sf"/>
</dbReference>
<evidence type="ECO:0000256" key="24">
    <source>
        <dbReference type="RuleBase" id="RU000311"/>
    </source>
</evidence>
<dbReference type="InterPro" id="IPR050122">
    <property type="entry name" value="RTK"/>
</dbReference>
<dbReference type="Gene3D" id="3.30.200.20">
    <property type="entry name" value="Phosphorylase Kinase, domain 1"/>
    <property type="match status" value="1"/>
</dbReference>
<dbReference type="GO" id="GO:0019221">
    <property type="term" value="P:cytokine-mediated signaling pathway"/>
    <property type="evidence" value="ECO:0007669"/>
    <property type="project" value="TreeGrafter"/>
</dbReference>
<evidence type="ECO:0000259" key="27">
    <source>
        <dbReference type="PROSITE" id="PS50011"/>
    </source>
</evidence>
<dbReference type="InterPro" id="IPR013783">
    <property type="entry name" value="Ig-like_fold"/>
</dbReference>
<evidence type="ECO:0000313" key="29">
    <source>
        <dbReference type="EMBL" id="KAJ8279337.1"/>
    </source>
</evidence>
<dbReference type="GO" id="GO:0019838">
    <property type="term" value="F:growth factor binding"/>
    <property type="evidence" value="ECO:0007669"/>
    <property type="project" value="TreeGrafter"/>
</dbReference>
<keyword evidence="7 20" id="KW-0547">Nucleotide-binding</keyword>
<dbReference type="SUPFAM" id="SSF48726">
    <property type="entry name" value="Immunoglobulin"/>
    <property type="match status" value="2"/>
</dbReference>
<evidence type="ECO:0000256" key="21">
    <source>
        <dbReference type="PIRSR" id="PIRSR000615-3"/>
    </source>
</evidence>
<evidence type="ECO:0000256" key="11">
    <source>
        <dbReference type="ARBA" id="ARBA00022989"/>
    </source>
</evidence>
<keyword evidence="17 24" id="KW-0393">Immunoglobulin domain</keyword>
<feature type="domain" description="Ig-like" evidence="28">
    <location>
        <begin position="156"/>
        <end position="230"/>
    </location>
</feature>
<sequence>MGLRKHARQKGWILYFAVLLQTGAGSRTPAEGGVDSLETRCSIARKSHCSNWDTKKIPCWLFEWNVQSPNISQVKIQPHETATISVEHFPSPQTCSWNYSTNSSTYSEKDTEGIYTVHISQVTERDSGNFSLCCESGNQRICVAFSVTVESRPSTPQLKILPGGKGRSSTYECSSMGFPKPTISWTPKTSSRPIPLSTQGSTAVSMVSSFELYNKTVLCCAENSLGKECSRLYNYDLWLPDSTEVSVVALTPGQPLLLRCSDKEPYTTGLRWLPKKDGLQVLHDDMGSQSLTYLFIDSVNEDHSGMYTCISHDNRTKSTYVQVREGGFINLVELNEVNNVLARDRAKFCFRAVLFAQPKPHCHWLTPNGKVPCPERSAFWGNSTFELCDLAPGLYQFHVENSKACITRNLSLCVTDMPSVSLIQEADRFSCRTNSTMPLKITWKTCPPSTNCLDASSWRGERDQPLHVSKSERLCQKEVSSSLPLADLEHQTKLKCCAYNSAGERCSQEISLLKYNSSTTLLLLMGLMGISLLLLTTTLIASFRKKKPQYESQLRIVQMIDNDYVYIDFKQFQYDQRWEFPRENLELGKELGSGAFGMVVEATAYGICKPGVSEQVAVKMLKEKHQTVEKEVLMSELKMMMHIGNHVNIVNLLGACTGSGPTYLIFQYCAKGDLLNYLKTNRERFHQSLTDVFTKNHFSCLYHNFQSQCTHSGGPTSFHSPDVVPAATRKPETQELLTGLDPPEDQCDGIYEETDLSYEDELQVLTYDDLLSFSYQVAKGMEYLSSKNCIHRDLAARNVLVTRNKTVKIGDFGLARDIEKDSNYVVRGNVRLPVKWMAPESLFKGVYTMQSDVWSYGILLWEIFSLGVTPYPGMKLDQNFYGLIENGFQMDRPYYSSEPVYQVMHLCWALEPNARPTFSRLVAFMETELEDIEEKVYSNITGSSSRIYKNIPQILRGIPESSTSVELIQSP</sequence>
<keyword evidence="21" id="KW-0479">Metal-binding</keyword>
<dbReference type="InterPro" id="IPR008266">
    <property type="entry name" value="Tyr_kinase_AS"/>
</dbReference>
<keyword evidence="16" id="KW-0325">Glycoprotein</keyword>
<dbReference type="PIRSF" id="PIRSF000615">
    <property type="entry name" value="TyrPK_CSF1-R"/>
    <property type="match status" value="1"/>
</dbReference>
<evidence type="ECO:0000256" key="10">
    <source>
        <dbReference type="ARBA" id="ARBA00022843"/>
    </source>
</evidence>
<dbReference type="Gene3D" id="2.60.40.10">
    <property type="entry name" value="Immunoglobulins"/>
    <property type="match status" value="3"/>
</dbReference>
<comment type="caution">
    <text evidence="29">The sequence shown here is derived from an EMBL/GenBank/DDBJ whole genome shotgun (WGS) entry which is preliminary data.</text>
</comment>
<evidence type="ECO:0000256" key="8">
    <source>
        <dbReference type="ARBA" id="ARBA00022777"/>
    </source>
</evidence>
<feature type="transmembrane region" description="Helical" evidence="25">
    <location>
        <begin position="521"/>
        <end position="543"/>
    </location>
</feature>
<dbReference type="GO" id="GO:0004714">
    <property type="term" value="F:transmembrane receptor protein tyrosine kinase activity"/>
    <property type="evidence" value="ECO:0007669"/>
    <property type="project" value="UniProtKB-EC"/>
</dbReference>
<dbReference type="PROSITE" id="PS50011">
    <property type="entry name" value="PROTEIN_KINASE_DOM"/>
    <property type="match status" value="1"/>
</dbReference>
<dbReference type="PROSITE" id="PS50835">
    <property type="entry name" value="IG_LIKE"/>
    <property type="match status" value="2"/>
</dbReference>
<keyword evidence="30" id="KW-1185">Reference proteome</keyword>
<evidence type="ECO:0000256" key="19">
    <source>
        <dbReference type="PIRSR" id="PIRSR000615-1"/>
    </source>
</evidence>
<gene>
    <name evidence="29" type="ORF">COCON_G00064030</name>
</gene>
<accession>A0A9Q1DRY1</accession>
<keyword evidence="5" id="KW-0808">Transferase</keyword>
<evidence type="ECO:0000256" key="5">
    <source>
        <dbReference type="ARBA" id="ARBA00022679"/>
    </source>
</evidence>
<name>A0A9Q1DRY1_CONCO</name>
<keyword evidence="26" id="KW-0732">Signal</keyword>
<evidence type="ECO:0000256" key="17">
    <source>
        <dbReference type="ARBA" id="ARBA00023319"/>
    </source>
</evidence>
<evidence type="ECO:0000256" key="23">
    <source>
        <dbReference type="PROSITE-ProRule" id="PRU10141"/>
    </source>
</evidence>
<feature type="binding site" evidence="20 23">
    <location>
        <position position="619"/>
    </location>
    <ligand>
        <name>ATP</name>
        <dbReference type="ChEBI" id="CHEBI:30616"/>
    </ligand>
</feature>
<dbReference type="FunFam" id="3.30.200.20:FF:000366">
    <property type="entry name" value="receptor-type tyrosine-protein kinase FLT3"/>
    <property type="match status" value="1"/>
</dbReference>
<evidence type="ECO:0000256" key="6">
    <source>
        <dbReference type="ARBA" id="ARBA00022692"/>
    </source>
</evidence>
<feature type="binding site" evidence="21">
    <location>
        <position position="564"/>
    </location>
    <ligand>
        <name>Mg(2+)</name>
        <dbReference type="ChEBI" id="CHEBI:18420"/>
    </ligand>
</feature>
<feature type="binding site" evidence="20">
    <location>
        <position position="797"/>
    </location>
    <ligand>
        <name>ATP</name>
        <dbReference type="ChEBI" id="CHEBI:30616"/>
    </ligand>
</feature>
<dbReference type="InterPro" id="IPR003599">
    <property type="entry name" value="Ig_sub"/>
</dbReference>
<feature type="active site" description="Proton acceptor" evidence="19">
    <location>
        <position position="793"/>
    </location>
</feature>
<feature type="binding site" evidence="21">
    <location>
        <position position="811"/>
    </location>
    <ligand>
        <name>Mg(2+)</name>
        <dbReference type="ChEBI" id="CHEBI:18420"/>
    </ligand>
</feature>
<feature type="chain" id="PRO_5040426012" description="receptor protein-tyrosine kinase" evidence="26">
    <location>
        <begin position="26"/>
        <end position="971"/>
    </location>
</feature>
<dbReference type="GO" id="GO:0030183">
    <property type="term" value="P:B cell differentiation"/>
    <property type="evidence" value="ECO:0007669"/>
    <property type="project" value="TreeGrafter"/>
</dbReference>
<dbReference type="GO" id="GO:0046872">
    <property type="term" value="F:metal ion binding"/>
    <property type="evidence" value="ECO:0007669"/>
    <property type="project" value="UniProtKB-KW"/>
</dbReference>
<feature type="domain" description="Ig-like" evidence="28">
    <location>
        <begin position="240"/>
        <end position="322"/>
    </location>
</feature>
<dbReference type="EC" id="2.7.10.1" evidence="2"/>
<dbReference type="FunFam" id="1.10.510.10:FF:000140">
    <property type="entry name" value="Platelet-derived growth factor receptor beta"/>
    <property type="match status" value="1"/>
</dbReference>
<feature type="signal peptide" evidence="26">
    <location>
        <begin position="1"/>
        <end position="25"/>
    </location>
</feature>
<dbReference type="InterPro" id="IPR001245">
    <property type="entry name" value="Ser-Thr/Tyr_kinase_cat_dom"/>
</dbReference>
<feature type="binding site" evidence="20">
    <location>
        <begin position="592"/>
        <end position="599"/>
    </location>
    <ligand>
        <name>ATP</name>
        <dbReference type="ChEBI" id="CHEBI:30616"/>
    </ligand>
</feature>
<dbReference type="PROSITE" id="PS00107">
    <property type="entry name" value="PROTEIN_KINASE_ATP"/>
    <property type="match status" value="1"/>
</dbReference>
<dbReference type="InterPro" id="IPR017441">
    <property type="entry name" value="Protein_kinase_ATP_BS"/>
</dbReference>
<dbReference type="AlphaFoldDB" id="A0A9Q1DRY1"/>
<dbReference type="InterPro" id="IPR007110">
    <property type="entry name" value="Ig-like_dom"/>
</dbReference>
<reference evidence="29" key="1">
    <citation type="journal article" date="2023" name="Science">
        <title>Genome structures resolve the early diversification of teleost fishes.</title>
        <authorList>
            <person name="Parey E."/>
            <person name="Louis A."/>
            <person name="Montfort J."/>
            <person name="Bouchez O."/>
            <person name="Roques C."/>
            <person name="Iampietro C."/>
            <person name="Lluch J."/>
            <person name="Castinel A."/>
            <person name="Donnadieu C."/>
            <person name="Desvignes T."/>
            <person name="Floi Bucao C."/>
            <person name="Jouanno E."/>
            <person name="Wen M."/>
            <person name="Mejri S."/>
            <person name="Dirks R."/>
            <person name="Jansen H."/>
            <person name="Henkel C."/>
            <person name="Chen W.J."/>
            <person name="Zahm M."/>
            <person name="Cabau C."/>
            <person name="Klopp C."/>
            <person name="Thompson A.W."/>
            <person name="Robinson-Rechavi M."/>
            <person name="Braasch I."/>
            <person name="Lecointre G."/>
            <person name="Bobe J."/>
            <person name="Postlethwait J.H."/>
            <person name="Berthelot C."/>
            <person name="Roest Crollius H."/>
            <person name="Guiguen Y."/>
        </authorList>
    </citation>
    <scope>NUCLEOTIDE SEQUENCE</scope>
    <source>
        <strain evidence="29">Concon-B</strain>
    </source>
</reference>
<keyword evidence="15 24" id="KW-0675">Receptor</keyword>
<dbReference type="Gene3D" id="1.10.510.10">
    <property type="entry name" value="Transferase(Phosphotransferase) domain 1"/>
    <property type="match status" value="1"/>
</dbReference>
<evidence type="ECO:0000256" key="16">
    <source>
        <dbReference type="ARBA" id="ARBA00023180"/>
    </source>
</evidence>
<keyword evidence="14" id="KW-1015">Disulfide bond</keyword>
<evidence type="ECO:0000256" key="25">
    <source>
        <dbReference type="SAM" id="Phobius"/>
    </source>
</evidence>
<keyword evidence="10" id="KW-0832">Ubl conjugation</keyword>
<evidence type="ECO:0000256" key="13">
    <source>
        <dbReference type="ARBA" id="ARBA00023137"/>
    </source>
</evidence>
<keyword evidence="4" id="KW-0597">Phosphoprotein</keyword>
<comment type="subcellular location">
    <subcellularLocation>
        <location evidence="1">Cell membrane</location>
        <topology evidence="1">Single-pass type I membrane protein</topology>
    </subcellularLocation>
    <subcellularLocation>
        <location evidence="24">Membrane</location>
        <topology evidence="24">Single-pass type I membrane protein</topology>
    </subcellularLocation>
</comment>
<dbReference type="Pfam" id="PF07714">
    <property type="entry name" value="PK_Tyr_Ser-Thr"/>
    <property type="match status" value="1"/>
</dbReference>
<comment type="catalytic activity">
    <reaction evidence="18">
        <text>L-tyrosyl-[protein] + ATP = O-phospho-L-tyrosyl-[protein] + ADP + H(+)</text>
        <dbReference type="Rhea" id="RHEA:10596"/>
        <dbReference type="Rhea" id="RHEA-COMP:10136"/>
        <dbReference type="Rhea" id="RHEA-COMP:20101"/>
        <dbReference type="ChEBI" id="CHEBI:15378"/>
        <dbReference type="ChEBI" id="CHEBI:30616"/>
        <dbReference type="ChEBI" id="CHEBI:46858"/>
        <dbReference type="ChEBI" id="CHEBI:61978"/>
        <dbReference type="ChEBI" id="CHEBI:456216"/>
        <dbReference type="EC" id="2.7.10.1"/>
    </reaction>
</comment>
<dbReference type="GO" id="GO:0043235">
    <property type="term" value="C:receptor complex"/>
    <property type="evidence" value="ECO:0007669"/>
    <property type="project" value="TreeGrafter"/>
</dbReference>
<dbReference type="InterPro" id="IPR001824">
    <property type="entry name" value="Tyr_kinase_rcpt_3_CS"/>
</dbReference>
<dbReference type="PROSITE" id="PS00109">
    <property type="entry name" value="PROTEIN_KINASE_TYR"/>
    <property type="match status" value="1"/>
</dbReference>
<keyword evidence="12 25" id="KW-0472">Membrane</keyword>
<dbReference type="GO" id="GO:0005524">
    <property type="term" value="F:ATP binding"/>
    <property type="evidence" value="ECO:0007669"/>
    <property type="project" value="UniProtKB-UniRule"/>
</dbReference>
<evidence type="ECO:0000256" key="12">
    <source>
        <dbReference type="ARBA" id="ARBA00023136"/>
    </source>
</evidence>
<evidence type="ECO:0000256" key="1">
    <source>
        <dbReference type="ARBA" id="ARBA00004251"/>
    </source>
</evidence>
<evidence type="ECO:0000256" key="18">
    <source>
        <dbReference type="ARBA" id="ARBA00051243"/>
    </source>
</evidence>
<dbReference type="Proteomes" id="UP001152803">
    <property type="component" value="Unassembled WGS sequence"/>
</dbReference>
<keyword evidence="8" id="KW-0418">Kinase</keyword>
<keyword evidence="3" id="KW-1003">Cell membrane</keyword>
<dbReference type="GO" id="GO:0007169">
    <property type="term" value="P:cell surface receptor protein tyrosine kinase signaling pathway"/>
    <property type="evidence" value="ECO:0007669"/>
    <property type="project" value="InterPro"/>
</dbReference>
<dbReference type="PANTHER" id="PTHR24416">
    <property type="entry name" value="TYROSINE-PROTEIN KINASE RECEPTOR"/>
    <property type="match status" value="1"/>
</dbReference>
<feature type="site" description="Important for interaction with phosphotyrosine-binding proteins" evidence="22">
    <location>
        <position position="937"/>
    </location>
</feature>
<comment type="similarity">
    <text evidence="24">Belongs to the protein kinase superfamily. Tyr protein kinase family. CSF-1/PDGF receptor subfamily.</text>
</comment>
<proteinExistence type="inferred from homology"/>
<evidence type="ECO:0000313" key="30">
    <source>
        <dbReference type="Proteomes" id="UP001152803"/>
    </source>
</evidence>
<dbReference type="SUPFAM" id="SSF56112">
    <property type="entry name" value="Protein kinase-like (PK-like)"/>
    <property type="match status" value="1"/>
</dbReference>
<evidence type="ECO:0000256" key="15">
    <source>
        <dbReference type="ARBA" id="ARBA00023170"/>
    </source>
</evidence>
<organism evidence="29 30">
    <name type="scientific">Conger conger</name>
    <name type="common">Conger eel</name>
    <name type="synonym">Muraena conger</name>
    <dbReference type="NCBI Taxonomy" id="82655"/>
    <lineage>
        <taxon>Eukaryota</taxon>
        <taxon>Metazoa</taxon>
        <taxon>Chordata</taxon>
        <taxon>Craniata</taxon>
        <taxon>Vertebrata</taxon>
        <taxon>Euteleostomi</taxon>
        <taxon>Actinopterygii</taxon>
        <taxon>Neopterygii</taxon>
        <taxon>Teleostei</taxon>
        <taxon>Anguilliformes</taxon>
        <taxon>Congridae</taxon>
        <taxon>Conger</taxon>
    </lineage>
</organism>
<dbReference type="GO" id="GO:0005886">
    <property type="term" value="C:plasma membrane"/>
    <property type="evidence" value="ECO:0007669"/>
    <property type="project" value="UniProtKB-SubCell"/>
</dbReference>
<feature type="domain" description="Protein kinase" evidence="27">
    <location>
        <begin position="585"/>
        <end position="929"/>
    </location>
</feature>
<keyword evidence="13" id="KW-0829">Tyrosine-protein kinase</keyword>
<dbReference type="SMART" id="SM00219">
    <property type="entry name" value="TyrKc"/>
    <property type="match status" value="1"/>
</dbReference>
<evidence type="ECO:0000256" key="26">
    <source>
        <dbReference type="SAM" id="SignalP"/>
    </source>
</evidence>
<evidence type="ECO:0000256" key="3">
    <source>
        <dbReference type="ARBA" id="ARBA00022475"/>
    </source>
</evidence>
<keyword evidence="21" id="KW-0460">Magnesium</keyword>
<dbReference type="InterPro" id="IPR000719">
    <property type="entry name" value="Prot_kinase_dom"/>
</dbReference>
<evidence type="ECO:0000256" key="4">
    <source>
        <dbReference type="ARBA" id="ARBA00022553"/>
    </source>
</evidence>
<feature type="binding site" evidence="21">
    <location>
        <position position="798"/>
    </location>
    <ligand>
        <name>Mg(2+)</name>
        <dbReference type="ChEBI" id="CHEBI:18420"/>
    </ligand>
</feature>
<dbReference type="PROSITE" id="PS00240">
    <property type="entry name" value="RECEPTOR_TYR_KIN_III"/>
    <property type="match status" value="1"/>
</dbReference>
<evidence type="ECO:0000259" key="28">
    <source>
        <dbReference type="PROSITE" id="PS50835"/>
    </source>
</evidence>
<dbReference type="InterPro" id="IPR020635">
    <property type="entry name" value="Tyr_kinase_cat_dom"/>
</dbReference>
<keyword evidence="11 25" id="KW-1133">Transmembrane helix</keyword>
<dbReference type="InterPro" id="IPR036179">
    <property type="entry name" value="Ig-like_dom_sf"/>
</dbReference>
<evidence type="ECO:0000256" key="20">
    <source>
        <dbReference type="PIRSR" id="PIRSR000615-2"/>
    </source>
</evidence>
<dbReference type="PANTHER" id="PTHR24416:SF356">
    <property type="entry name" value="RECEPTOR-TYPE TYROSINE-PROTEIN KINASE FLT3"/>
    <property type="match status" value="1"/>
</dbReference>
<evidence type="ECO:0000256" key="9">
    <source>
        <dbReference type="ARBA" id="ARBA00022840"/>
    </source>
</evidence>
<keyword evidence="9 20" id="KW-0067">ATP-binding</keyword>
<evidence type="ECO:0000256" key="14">
    <source>
        <dbReference type="ARBA" id="ARBA00023157"/>
    </source>
</evidence>
<evidence type="ECO:0000256" key="2">
    <source>
        <dbReference type="ARBA" id="ARBA00011902"/>
    </source>
</evidence>
<evidence type="ECO:0000256" key="7">
    <source>
        <dbReference type="ARBA" id="ARBA00022741"/>
    </source>
</evidence>
<evidence type="ECO:0000256" key="22">
    <source>
        <dbReference type="PIRSR" id="PIRSR000615-4"/>
    </source>
</evidence>
<dbReference type="SMART" id="SM00409">
    <property type="entry name" value="IG"/>
    <property type="match status" value="2"/>
</dbReference>
<dbReference type="EMBL" id="JAFJMO010000004">
    <property type="protein sequence ID" value="KAJ8279337.1"/>
    <property type="molecule type" value="Genomic_DNA"/>
</dbReference>
<keyword evidence="6 24" id="KW-0812">Transmembrane</keyword>